<dbReference type="Proteomes" id="UP001268542">
    <property type="component" value="Unassembled WGS sequence"/>
</dbReference>
<name>A0ABU3PWD7_9ACTN</name>
<proteinExistence type="predicted"/>
<evidence type="ECO:0000313" key="2">
    <source>
        <dbReference type="EMBL" id="MDT9593537.1"/>
    </source>
</evidence>
<organism evidence="2 3">
    <name type="scientific">Nocardioides imazamoxiresistens</name>
    <dbReference type="NCBI Taxonomy" id="3231893"/>
    <lineage>
        <taxon>Bacteria</taxon>
        <taxon>Bacillati</taxon>
        <taxon>Actinomycetota</taxon>
        <taxon>Actinomycetes</taxon>
        <taxon>Propionibacteriales</taxon>
        <taxon>Nocardioidaceae</taxon>
        <taxon>Nocardioides</taxon>
    </lineage>
</organism>
<keyword evidence="3" id="KW-1185">Reference proteome</keyword>
<feature type="region of interest" description="Disordered" evidence="1">
    <location>
        <begin position="1"/>
        <end position="68"/>
    </location>
</feature>
<accession>A0ABU3PWD7</accession>
<evidence type="ECO:0000313" key="3">
    <source>
        <dbReference type="Proteomes" id="UP001268542"/>
    </source>
</evidence>
<sequence>MRTPDDVCCRERTPHPRVDENSRGDFSRDAPVDGKSRDAAEGSYNGNNEVGVKSRAVAPDFLRSNPKG</sequence>
<dbReference type="EMBL" id="JAVYII010000004">
    <property type="protein sequence ID" value="MDT9593537.1"/>
    <property type="molecule type" value="Genomic_DNA"/>
</dbReference>
<comment type="caution">
    <text evidence="2">The sequence shown here is derived from an EMBL/GenBank/DDBJ whole genome shotgun (WGS) entry which is preliminary data.</text>
</comment>
<reference evidence="2 3" key="1">
    <citation type="submission" date="2023-08" db="EMBL/GenBank/DDBJ databases">
        <title>Nocardioides seae sp. nov., a bacterium isolated from a soil.</title>
        <authorList>
            <person name="Wang X."/>
        </authorList>
    </citation>
    <scope>NUCLEOTIDE SEQUENCE [LARGE SCALE GENOMIC DNA]</scope>
    <source>
        <strain evidence="2 3">YZH12</strain>
    </source>
</reference>
<evidence type="ECO:0000256" key="1">
    <source>
        <dbReference type="SAM" id="MobiDB-lite"/>
    </source>
</evidence>
<gene>
    <name evidence="2" type="ORF">RDV89_10700</name>
</gene>
<feature type="compositionally biased region" description="Basic and acidic residues" evidence="1">
    <location>
        <begin position="1"/>
        <end position="40"/>
    </location>
</feature>
<protein>
    <submittedName>
        <fullName evidence="2">Uncharacterized protein</fullName>
    </submittedName>
</protein>
<dbReference type="RefSeq" id="WP_315733031.1">
    <property type="nucleotide sequence ID" value="NZ_JAVYII010000004.1"/>
</dbReference>